<dbReference type="PRINTS" id="PR00598">
    <property type="entry name" value="HTHMARR"/>
</dbReference>
<name>A0A9D1P6T5_9FIRM</name>
<dbReference type="InterPro" id="IPR036388">
    <property type="entry name" value="WH-like_DNA-bd_sf"/>
</dbReference>
<feature type="domain" description="HTH marR-type" evidence="4">
    <location>
        <begin position="1"/>
        <end position="137"/>
    </location>
</feature>
<evidence type="ECO:0000256" key="3">
    <source>
        <dbReference type="ARBA" id="ARBA00023163"/>
    </source>
</evidence>
<dbReference type="PANTHER" id="PTHR42756:SF1">
    <property type="entry name" value="TRANSCRIPTIONAL REPRESSOR OF EMRAB OPERON"/>
    <property type="match status" value="1"/>
</dbReference>
<evidence type="ECO:0000259" key="4">
    <source>
        <dbReference type="PROSITE" id="PS50995"/>
    </source>
</evidence>
<dbReference type="SUPFAM" id="SSF46785">
    <property type="entry name" value="Winged helix' DNA-binding domain"/>
    <property type="match status" value="1"/>
</dbReference>
<reference evidence="5" key="1">
    <citation type="submission" date="2020-10" db="EMBL/GenBank/DDBJ databases">
        <authorList>
            <person name="Gilroy R."/>
        </authorList>
    </citation>
    <scope>NUCLEOTIDE SEQUENCE</scope>
    <source>
        <strain evidence="5">CHK183-6373</strain>
    </source>
</reference>
<dbReference type="Gene3D" id="1.10.10.10">
    <property type="entry name" value="Winged helix-like DNA-binding domain superfamily/Winged helix DNA-binding domain"/>
    <property type="match status" value="1"/>
</dbReference>
<reference evidence="5" key="2">
    <citation type="journal article" date="2021" name="PeerJ">
        <title>Extensive microbial diversity within the chicken gut microbiome revealed by metagenomics and culture.</title>
        <authorList>
            <person name="Gilroy R."/>
            <person name="Ravi A."/>
            <person name="Getino M."/>
            <person name="Pursley I."/>
            <person name="Horton D.L."/>
            <person name="Alikhan N.F."/>
            <person name="Baker D."/>
            <person name="Gharbi K."/>
            <person name="Hall N."/>
            <person name="Watson M."/>
            <person name="Adriaenssens E.M."/>
            <person name="Foster-Nyarko E."/>
            <person name="Jarju S."/>
            <person name="Secka A."/>
            <person name="Antonio M."/>
            <person name="Oren A."/>
            <person name="Chaudhuri R.R."/>
            <person name="La Ragione R."/>
            <person name="Hildebrand F."/>
            <person name="Pallen M.J."/>
        </authorList>
    </citation>
    <scope>NUCLEOTIDE SEQUENCE</scope>
    <source>
        <strain evidence="5">CHK183-6373</strain>
    </source>
</reference>
<protein>
    <submittedName>
        <fullName evidence="5">MarR family transcriptional regulator</fullName>
    </submittedName>
</protein>
<dbReference type="Pfam" id="PF01047">
    <property type="entry name" value="MarR"/>
    <property type="match status" value="1"/>
</dbReference>
<accession>A0A9D1P6T5</accession>
<dbReference type="InterPro" id="IPR023187">
    <property type="entry name" value="Tscrpt_reg_MarR-type_CS"/>
</dbReference>
<evidence type="ECO:0000256" key="1">
    <source>
        <dbReference type="ARBA" id="ARBA00023015"/>
    </source>
</evidence>
<dbReference type="AlphaFoldDB" id="A0A9D1P6T5"/>
<dbReference type="EMBL" id="DVOT01000092">
    <property type="protein sequence ID" value="HIV27337.1"/>
    <property type="molecule type" value="Genomic_DNA"/>
</dbReference>
<dbReference type="InterPro" id="IPR036390">
    <property type="entry name" value="WH_DNA-bd_sf"/>
</dbReference>
<dbReference type="GO" id="GO:0003677">
    <property type="term" value="F:DNA binding"/>
    <property type="evidence" value="ECO:0007669"/>
    <property type="project" value="UniProtKB-KW"/>
</dbReference>
<dbReference type="PANTHER" id="PTHR42756">
    <property type="entry name" value="TRANSCRIPTIONAL REGULATOR, MARR"/>
    <property type="match status" value="1"/>
</dbReference>
<dbReference type="PROSITE" id="PS01117">
    <property type="entry name" value="HTH_MARR_1"/>
    <property type="match status" value="1"/>
</dbReference>
<keyword evidence="2" id="KW-0238">DNA-binding</keyword>
<evidence type="ECO:0000313" key="5">
    <source>
        <dbReference type="EMBL" id="HIV27337.1"/>
    </source>
</evidence>
<gene>
    <name evidence="5" type="ORF">IAA64_05175</name>
</gene>
<dbReference type="SMART" id="SM00347">
    <property type="entry name" value="HTH_MARR"/>
    <property type="match status" value="1"/>
</dbReference>
<dbReference type="GO" id="GO:0003700">
    <property type="term" value="F:DNA-binding transcription factor activity"/>
    <property type="evidence" value="ECO:0007669"/>
    <property type="project" value="InterPro"/>
</dbReference>
<dbReference type="Proteomes" id="UP000886884">
    <property type="component" value="Unassembled WGS sequence"/>
</dbReference>
<organism evidence="5 6">
    <name type="scientific">Candidatus Ornithocaccomicrobium faecavium</name>
    <dbReference type="NCBI Taxonomy" id="2840890"/>
    <lineage>
        <taxon>Bacteria</taxon>
        <taxon>Bacillati</taxon>
        <taxon>Bacillota</taxon>
        <taxon>Clostridia</taxon>
        <taxon>Candidatus Ornithocaccomicrobium</taxon>
    </lineage>
</organism>
<keyword evidence="1" id="KW-0805">Transcription regulation</keyword>
<evidence type="ECO:0000313" key="6">
    <source>
        <dbReference type="Proteomes" id="UP000886884"/>
    </source>
</evidence>
<dbReference type="InterPro" id="IPR011991">
    <property type="entry name" value="ArsR-like_HTH"/>
</dbReference>
<evidence type="ECO:0000256" key="2">
    <source>
        <dbReference type="ARBA" id="ARBA00023125"/>
    </source>
</evidence>
<dbReference type="PROSITE" id="PS50995">
    <property type="entry name" value="HTH_MARR_2"/>
    <property type="match status" value="1"/>
</dbReference>
<proteinExistence type="predicted"/>
<keyword evidence="3" id="KW-0804">Transcription</keyword>
<sequence>MKTQGGFLTSQIKQISSRIFEQMLEDYGIREFNGAQGKILYVLWECGEIPISQISHHTSLARTTLTSMLDRMEQGGLVKRRHNPENRREILVSITPEAQRLRKEYDAVSQQINEVYYRGFTGNEIQQHETYLARILANLEEYERLNGRKTT</sequence>
<comment type="caution">
    <text evidence="5">The sequence shown here is derived from an EMBL/GenBank/DDBJ whole genome shotgun (WGS) entry which is preliminary data.</text>
</comment>
<dbReference type="InterPro" id="IPR000835">
    <property type="entry name" value="HTH_MarR-typ"/>
</dbReference>
<dbReference type="CDD" id="cd00090">
    <property type="entry name" value="HTH_ARSR"/>
    <property type="match status" value="1"/>
</dbReference>